<accession>A0A833VMS2</accession>
<dbReference type="GO" id="GO:0042973">
    <property type="term" value="F:glucan endo-1,3-beta-D-glucosidase activity"/>
    <property type="evidence" value="ECO:0007669"/>
    <property type="project" value="UniProtKB-ARBA"/>
</dbReference>
<keyword evidence="2 5" id="KW-0378">Hydrolase</keyword>
<dbReference type="GO" id="GO:0005975">
    <property type="term" value="P:carbohydrate metabolic process"/>
    <property type="evidence" value="ECO:0007669"/>
    <property type="project" value="InterPro"/>
</dbReference>
<dbReference type="InterPro" id="IPR000490">
    <property type="entry name" value="Glyco_hydro_17"/>
</dbReference>
<keyword evidence="3 5" id="KW-0326">Glycosidase</keyword>
<evidence type="ECO:0000256" key="3">
    <source>
        <dbReference type="ARBA" id="ARBA00023295"/>
    </source>
</evidence>
<dbReference type="InterPro" id="IPR017853">
    <property type="entry name" value="GH"/>
</dbReference>
<reference evidence="7" key="1">
    <citation type="submission" date="2020-01" db="EMBL/GenBank/DDBJ databases">
        <title>Genome sequence of Kobresia littledalei, the first chromosome-level genome in the family Cyperaceae.</title>
        <authorList>
            <person name="Qu G."/>
        </authorList>
    </citation>
    <scope>NUCLEOTIDE SEQUENCE</scope>
    <source>
        <strain evidence="7">C.B.Clarke</strain>
        <tissue evidence="7">Leaf</tissue>
    </source>
</reference>
<keyword evidence="6" id="KW-0732">Signal</keyword>
<evidence type="ECO:0000256" key="2">
    <source>
        <dbReference type="ARBA" id="ARBA00022801"/>
    </source>
</evidence>
<evidence type="ECO:0000256" key="5">
    <source>
        <dbReference type="RuleBase" id="RU004336"/>
    </source>
</evidence>
<evidence type="ECO:0000313" key="8">
    <source>
        <dbReference type="Proteomes" id="UP000623129"/>
    </source>
</evidence>
<proteinExistence type="inferred from homology"/>
<sequence length="340" mass="37019">MLNAVTLLFFSTFVFLASADANQIGICHGRVGDNLPSPHAASLLLKSNGISKARLFLPDPAILSAFNATNTELIIGVPNENLTYLASSDANIAQNWLKSNIFSFVSPDHVRYLVVGNEVLYKDTFYSQYLVPAINNLYNALQILGLDKKIKLSSAHASSVLSSSYPPSAGAFDQQFLSVLVPMLQFLNQTGSPFMVNTYPFFSYINDPTNVPLSYALLGPDAVPVKDGDLVYTNLFDATIDAIVAAMEREGFKGIPVVVTETGWPTAGHMVATKENAAIYNGKIVERVRSGVGTPRQPGVPVEVYLFDLYDENLKSGGEFEKHFGIFSLDGSKLYNIDLN</sequence>
<evidence type="ECO:0000256" key="1">
    <source>
        <dbReference type="ARBA" id="ARBA00008773"/>
    </source>
</evidence>
<dbReference type="FunFam" id="3.20.20.80:FF:000010">
    <property type="entry name" value="glucan endo-1,3-beta-glucosidase, basic"/>
    <property type="match status" value="1"/>
</dbReference>
<gene>
    <name evidence="7" type="ORF">FCM35_KLT05997</name>
</gene>
<evidence type="ECO:0000313" key="7">
    <source>
        <dbReference type="EMBL" id="KAF3328919.1"/>
    </source>
</evidence>
<dbReference type="SUPFAM" id="SSF51445">
    <property type="entry name" value="(Trans)glycosidases"/>
    <property type="match status" value="1"/>
</dbReference>
<keyword evidence="8" id="KW-1185">Reference proteome</keyword>
<dbReference type="Gene3D" id="3.20.20.80">
    <property type="entry name" value="Glycosidases"/>
    <property type="match status" value="1"/>
</dbReference>
<evidence type="ECO:0000256" key="6">
    <source>
        <dbReference type="SAM" id="SignalP"/>
    </source>
</evidence>
<protein>
    <submittedName>
        <fullName evidence="7">Glucan endo-1,3-beta-glucosidase, acidic isoform</fullName>
    </submittedName>
</protein>
<dbReference type="EMBL" id="SWLB01000015">
    <property type="protein sequence ID" value="KAF3328919.1"/>
    <property type="molecule type" value="Genomic_DNA"/>
</dbReference>
<comment type="caution">
    <text evidence="7">The sequence shown here is derived from an EMBL/GenBank/DDBJ whole genome shotgun (WGS) entry which is preliminary data.</text>
</comment>
<comment type="similarity">
    <text evidence="1 4">Belongs to the glycosyl hydrolase 17 family.</text>
</comment>
<dbReference type="PANTHER" id="PTHR32227">
    <property type="entry name" value="GLUCAN ENDO-1,3-BETA-GLUCOSIDASE BG1-RELATED-RELATED"/>
    <property type="match status" value="1"/>
</dbReference>
<organism evidence="7 8">
    <name type="scientific">Carex littledalei</name>
    <dbReference type="NCBI Taxonomy" id="544730"/>
    <lineage>
        <taxon>Eukaryota</taxon>
        <taxon>Viridiplantae</taxon>
        <taxon>Streptophyta</taxon>
        <taxon>Embryophyta</taxon>
        <taxon>Tracheophyta</taxon>
        <taxon>Spermatophyta</taxon>
        <taxon>Magnoliopsida</taxon>
        <taxon>Liliopsida</taxon>
        <taxon>Poales</taxon>
        <taxon>Cyperaceae</taxon>
        <taxon>Cyperoideae</taxon>
        <taxon>Cariceae</taxon>
        <taxon>Carex</taxon>
        <taxon>Carex subgen. Euthyceras</taxon>
    </lineage>
</organism>
<evidence type="ECO:0000256" key="4">
    <source>
        <dbReference type="RuleBase" id="RU004335"/>
    </source>
</evidence>
<dbReference type="OrthoDB" id="941679at2759"/>
<dbReference type="PROSITE" id="PS00587">
    <property type="entry name" value="GLYCOSYL_HYDROL_F17"/>
    <property type="match status" value="1"/>
</dbReference>
<feature type="chain" id="PRO_5032472047" evidence="6">
    <location>
        <begin position="20"/>
        <end position="340"/>
    </location>
</feature>
<dbReference type="AlphaFoldDB" id="A0A833VMS2"/>
<dbReference type="Pfam" id="PF00332">
    <property type="entry name" value="Glyco_hydro_17"/>
    <property type="match status" value="1"/>
</dbReference>
<dbReference type="Proteomes" id="UP000623129">
    <property type="component" value="Unassembled WGS sequence"/>
</dbReference>
<dbReference type="InterPro" id="IPR044965">
    <property type="entry name" value="Glyco_hydro_17_plant"/>
</dbReference>
<feature type="signal peptide" evidence="6">
    <location>
        <begin position="1"/>
        <end position="19"/>
    </location>
</feature>
<name>A0A833VMS2_9POAL</name>